<evidence type="ECO:0000256" key="1">
    <source>
        <dbReference type="SAM" id="Phobius"/>
    </source>
</evidence>
<keyword evidence="1" id="KW-1133">Transmembrane helix</keyword>
<evidence type="ECO:0000313" key="4">
    <source>
        <dbReference type="Proteomes" id="UP000318017"/>
    </source>
</evidence>
<dbReference type="InterPro" id="IPR026870">
    <property type="entry name" value="Zinc_ribbon_dom"/>
</dbReference>
<sequence>MEWETDEETETVICNNCGADVYADADRCPACGHYLLDDESAASSQPKWVILTVGILLTLFAYWVLAPLL</sequence>
<gene>
    <name evidence="3" type="ORF">Q31a_33460</name>
</gene>
<evidence type="ECO:0000313" key="3">
    <source>
        <dbReference type="EMBL" id="QDV25024.1"/>
    </source>
</evidence>
<dbReference type="OrthoDB" id="292190at2"/>
<protein>
    <recommendedName>
        <fullName evidence="2">Zinc-ribbon domain-containing protein</fullName>
    </recommendedName>
</protein>
<proteinExistence type="predicted"/>
<dbReference type="GO" id="GO:0006412">
    <property type="term" value="P:translation"/>
    <property type="evidence" value="ECO:0007669"/>
    <property type="project" value="InterPro"/>
</dbReference>
<dbReference type="SUPFAM" id="SSF57829">
    <property type="entry name" value="Zn-binding ribosomal proteins"/>
    <property type="match status" value="1"/>
</dbReference>
<keyword evidence="1" id="KW-0472">Membrane</keyword>
<accession>A0A518G8U5</accession>
<feature type="transmembrane region" description="Helical" evidence="1">
    <location>
        <begin position="48"/>
        <end position="65"/>
    </location>
</feature>
<reference evidence="3 4" key="1">
    <citation type="submission" date="2019-02" db="EMBL/GenBank/DDBJ databases">
        <title>Deep-cultivation of Planctomycetes and their phenomic and genomic characterization uncovers novel biology.</title>
        <authorList>
            <person name="Wiegand S."/>
            <person name="Jogler M."/>
            <person name="Boedeker C."/>
            <person name="Pinto D."/>
            <person name="Vollmers J."/>
            <person name="Rivas-Marin E."/>
            <person name="Kohn T."/>
            <person name="Peeters S.H."/>
            <person name="Heuer A."/>
            <person name="Rast P."/>
            <person name="Oberbeckmann S."/>
            <person name="Bunk B."/>
            <person name="Jeske O."/>
            <person name="Meyerdierks A."/>
            <person name="Storesund J.E."/>
            <person name="Kallscheuer N."/>
            <person name="Luecker S."/>
            <person name="Lage O.M."/>
            <person name="Pohl T."/>
            <person name="Merkel B.J."/>
            <person name="Hornburger P."/>
            <person name="Mueller R.-W."/>
            <person name="Bruemmer F."/>
            <person name="Labrenz M."/>
            <person name="Spormann A.M."/>
            <person name="Op den Camp H."/>
            <person name="Overmann J."/>
            <person name="Amann R."/>
            <person name="Jetten M.S.M."/>
            <person name="Mascher T."/>
            <person name="Medema M.H."/>
            <person name="Devos D.P."/>
            <person name="Kaster A.-K."/>
            <person name="Ovreas L."/>
            <person name="Rohde M."/>
            <person name="Galperin M.Y."/>
            <person name="Jogler C."/>
        </authorList>
    </citation>
    <scope>NUCLEOTIDE SEQUENCE [LARGE SCALE GENOMIC DNA]</scope>
    <source>
        <strain evidence="3 4">Q31a</strain>
    </source>
</reference>
<dbReference type="Pfam" id="PF13240">
    <property type="entry name" value="Zn_Ribbon_1"/>
    <property type="match status" value="1"/>
</dbReference>
<dbReference type="Proteomes" id="UP000318017">
    <property type="component" value="Chromosome"/>
</dbReference>
<dbReference type="KEGG" id="ahel:Q31a_33460"/>
<dbReference type="AlphaFoldDB" id="A0A518G8U5"/>
<keyword evidence="4" id="KW-1185">Reference proteome</keyword>
<evidence type="ECO:0000259" key="2">
    <source>
        <dbReference type="Pfam" id="PF13240"/>
    </source>
</evidence>
<name>A0A518G8U5_9BACT</name>
<dbReference type="RefSeq" id="WP_145079554.1">
    <property type="nucleotide sequence ID" value="NZ_CP036298.1"/>
</dbReference>
<organism evidence="3 4">
    <name type="scientific">Aureliella helgolandensis</name>
    <dbReference type="NCBI Taxonomy" id="2527968"/>
    <lineage>
        <taxon>Bacteria</taxon>
        <taxon>Pseudomonadati</taxon>
        <taxon>Planctomycetota</taxon>
        <taxon>Planctomycetia</taxon>
        <taxon>Pirellulales</taxon>
        <taxon>Pirellulaceae</taxon>
        <taxon>Aureliella</taxon>
    </lineage>
</organism>
<keyword evidence="1" id="KW-0812">Transmembrane</keyword>
<feature type="domain" description="Zinc-ribbon" evidence="2">
    <location>
        <begin position="14"/>
        <end position="33"/>
    </location>
</feature>
<dbReference type="EMBL" id="CP036298">
    <property type="protein sequence ID" value="QDV25024.1"/>
    <property type="molecule type" value="Genomic_DNA"/>
</dbReference>
<dbReference type="InterPro" id="IPR011332">
    <property type="entry name" value="Ribosomal_zn-bd"/>
</dbReference>